<feature type="transmembrane region" description="Helical" evidence="4">
    <location>
        <begin position="221"/>
        <end position="240"/>
    </location>
</feature>
<feature type="transmembrane region" description="Helical" evidence="4">
    <location>
        <begin position="93"/>
        <end position="113"/>
    </location>
</feature>
<feature type="transmembrane region" description="Helical" evidence="4">
    <location>
        <begin position="185"/>
        <end position="209"/>
    </location>
</feature>
<evidence type="ECO:0000256" key="2">
    <source>
        <dbReference type="ARBA" id="ARBA00006727"/>
    </source>
</evidence>
<dbReference type="Proteomes" id="UP000019376">
    <property type="component" value="Unassembled WGS sequence"/>
</dbReference>
<comment type="subcellular location">
    <subcellularLocation>
        <location evidence="1">Membrane</location>
        <topology evidence="1">Multi-pass membrane protein</topology>
    </subcellularLocation>
</comment>
<dbReference type="PROSITE" id="PS50850">
    <property type="entry name" value="MFS"/>
    <property type="match status" value="1"/>
</dbReference>
<feature type="transmembrane region" description="Helical" evidence="4">
    <location>
        <begin position="423"/>
        <end position="444"/>
    </location>
</feature>
<dbReference type="OrthoDB" id="6499973at2759"/>
<feature type="transmembrane region" description="Helical" evidence="4">
    <location>
        <begin position="133"/>
        <end position="152"/>
    </location>
</feature>
<keyword evidence="4" id="KW-0472">Membrane</keyword>
<dbReference type="Pfam" id="PF07690">
    <property type="entry name" value="MFS_1"/>
    <property type="match status" value="1"/>
</dbReference>
<dbReference type="InterPro" id="IPR036259">
    <property type="entry name" value="MFS_trans_sf"/>
</dbReference>
<feature type="transmembrane region" description="Helical" evidence="4">
    <location>
        <begin position="360"/>
        <end position="380"/>
    </location>
</feature>
<accession>S7Z7M9</accession>
<dbReference type="GO" id="GO:0022857">
    <property type="term" value="F:transmembrane transporter activity"/>
    <property type="evidence" value="ECO:0007669"/>
    <property type="project" value="InterPro"/>
</dbReference>
<dbReference type="HOGENOM" id="CLU_001265_1_1_1"/>
<evidence type="ECO:0000256" key="3">
    <source>
        <dbReference type="SAM" id="MobiDB-lite"/>
    </source>
</evidence>
<dbReference type="InterPro" id="IPR020846">
    <property type="entry name" value="MFS_dom"/>
</dbReference>
<feature type="domain" description="Major facilitator superfamily (MFS) profile" evidence="5">
    <location>
        <begin position="95"/>
        <end position="484"/>
    </location>
</feature>
<feature type="transmembrane region" description="Helical" evidence="4">
    <location>
        <begin position="159"/>
        <end position="179"/>
    </location>
</feature>
<evidence type="ECO:0000256" key="1">
    <source>
        <dbReference type="ARBA" id="ARBA00004141"/>
    </source>
</evidence>
<feature type="transmembrane region" description="Helical" evidence="4">
    <location>
        <begin position="450"/>
        <end position="472"/>
    </location>
</feature>
<proteinExistence type="inferred from homology"/>
<gene>
    <name evidence="6" type="ORF">PDE_01522</name>
</gene>
<name>S7Z7M9_PENO1</name>
<feature type="region of interest" description="Disordered" evidence="3">
    <location>
        <begin position="15"/>
        <end position="44"/>
    </location>
</feature>
<dbReference type="SUPFAM" id="SSF103473">
    <property type="entry name" value="MFS general substrate transporter"/>
    <property type="match status" value="1"/>
</dbReference>
<organism evidence="6 7">
    <name type="scientific">Penicillium oxalicum (strain 114-2 / CGMCC 5302)</name>
    <name type="common">Penicillium decumbens</name>
    <dbReference type="NCBI Taxonomy" id="933388"/>
    <lineage>
        <taxon>Eukaryota</taxon>
        <taxon>Fungi</taxon>
        <taxon>Dikarya</taxon>
        <taxon>Ascomycota</taxon>
        <taxon>Pezizomycotina</taxon>
        <taxon>Eurotiomycetes</taxon>
        <taxon>Eurotiomycetidae</taxon>
        <taxon>Eurotiales</taxon>
        <taxon>Aspergillaceae</taxon>
        <taxon>Penicillium</taxon>
    </lineage>
</organism>
<evidence type="ECO:0000256" key="4">
    <source>
        <dbReference type="SAM" id="Phobius"/>
    </source>
</evidence>
<dbReference type="GO" id="GO:0016020">
    <property type="term" value="C:membrane"/>
    <property type="evidence" value="ECO:0007669"/>
    <property type="project" value="UniProtKB-SubCell"/>
</dbReference>
<feature type="transmembrane region" description="Helical" evidence="4">
    <location>
        <begin position="295"/>
        <end position="317"/>
    </location>
</feature>
<feature type="transmembrane region" description="Helical" evidence="4">
    <location>
        <begin position="323"/>
        <end position="348"/>
    </location>
</feature>
<dbReference type="PANTHER" id="PTHR11360">
    <property type="entry name" value="MONOCARBOXYLATE TRANSPORTER"/>
    <property type="match status" value="1"/>
</dbReference>
<keyword evidence="7" id="KW-1185">Reference proteome</keyword>
<dbReference type="InterPro" id="IPR050327">
    <property type="entry name" value="Proton-linked_MCT"/>
</dbReference>
<dbReference type="PhylomeDB" id="S7Z7M9"/>
<dbReference type="EMBL" id="KB644409">
    <property type="protein sequence ID" value="EPS26585.1"/>
    <property type="molecule type" value="Genomic_DNA"/>
</dbReference>
<reference evidence="6 7" key="1">
    <citation type="journal article" date="2013" name="PLoS ONE">
        <title>Genomic and secretomic analyses reveal unique features of the lignocellulolytic enzyme system of Penicillium decumbens.</title>
        <authorList>
            <person name="Liu G."/>
            <person name="Zhang L."/>
            <person name="Wei X."/>
            <person name="Zou G."/>
            <person name="Qin Y."/>
            <person name="Ma L."/>
            <person name="Li J."/>
            <person name="Zheng H."/>
            <person name="Wang S."/>
            <person name="Wang C."/>
            <person name="Xun L."/>
            <person name="Zhao G.-P."/>
            <person name="Zhou Z."/>
            <person name="Qu Y."/>
        </authorList>
    </citation>
    <scope>NUCLEOTIDE SEQUENCE [LARGE SCALE GENOMIC DNA]</scope>
    <source>
        <strain evidence="7">114-2 / CGMCC 5302</strain>
    </source>
</reference>
<dbReference type="eggNOG" id="KOG2504">
    <property type="taxonomic scope" value="Eukaryota"/>
</dbReference>
<sequence length="484" mass="52265">MKIIDEKHCHSYLDGDDLGSLEANRPSRPHSTASTDGDESTWEGNDETMEHEIHHQNELTQPPTNVSVLTRTLSVVRTRESGKDLGPPPDGGFTAWLQAGLGHLIIFNTWGYINSFGVFQTYYTTALNRAPSDISWVGSIQIFLLFFIGTFSGRATDAGFFRITVTIGAILNVFSIFMTSLCTQYWQLFLAQGLGQGIGCGLMFVPTLAMISTYFLKRRGIAIGICASGSATGGLVFPAVVRSLLPRIGYAWTIRTLGFISLATLIPCLLFFQQRLPPRKTGPVLELAAFRERPYFLFTVGMFLNFWGLYVGFYYIGSFSRDIIGVAESVSIDLLLVMNGVGVLGRLVPNLLADQFTGPLNLLIPFSAATAIVAYCWAAVPDLAGLWAFAAVYGLAAAGIQSLFPATLSTLTTDLKKIGVRMGMVMSVVAVAALIGSPIAGALIECDDGGYLYAQMFTGSTMLAGTVTLMAARVCKVGLKVARV</sequence>
<dbReference type="CDD" id="cd17352">
    <property type="entry name" value="MFS_MCT_SLC16"/>
    <property type="match status" value="1"/>
</dbReference>
<keyword evidence="4" id="KW-0812">Transmembrane</keyword>
<protein>
    <recommendedName>
        <fullName evidence="5">Major facilitator superfamily (MFS) profile domain-containing protein</fullName>
    </recommendedName>
</protein>
<dbReference type="InterPro" id="IPR011701">
    <property type="entry name" value="MFS"/>
</dbReference>
<evidence type="ECO:0000313" key="7">
    <source>
        <dbReference type="Proteomes" id="UP000019376"/>
    </source>
</evidence>
<evidence type="ECO:0000259" key="5">
    <source>
        <dbReference type="PROSITE" id="PS50850"/>
    </source>
</evidence>
<evidence type="ECO:0000313" key="6">
    <source>
        <dbReference type="EMBL" id="EPS26585.1"/>
    </source>
</evidence>
<feature type="transmembrane region" description="Helical" evidence="4">
    <location>
        <begin position="252"/>
        <end position="272"/>
    </location>
</feature>
<dbReference type="PANTHER" id="PTHR11360:SF130">
    <property type="entry name" value="MAJOR FACILITATOR SUPERFAMILY (MFS) PROFILE DOMAIN-CONTAINING PROTEIN-RELATED"/>
    <property type="match status" value="1"/>
</dbReference>
<dbReference type="Gene3D" id="1.20.1250.20">
    <property type="entry name" value="MFS general substrate transporter like domains"/>
    <property type="match status" value="2"/>
</dbReference>
<feature type="transmembrane region" description="Helical" evidence="4">
    <location>
        <begin position="386"/>
        <end position="411"/>
    </location>
</feature>
<comment type="similarity">
    <text evidence="2">Belongs to the major facilitator superfamily. Monocarboxylate porter (TC 2.A.1.13) family.</text>
</comment>
<keyword evidence="4" id="KW-1133">Transmembrane helix</keyword>
<dbReference type="AlphaFoldDB" id="S7Z7M9"/>